<name>R1IDZ5_9PSEU</name>
<dbReference type="AlphaFoldDB" id="R1IDZ5"/>
<protein>
    <submittedName>
        <fullName evidence="2">Asp-tRNAAsn/Glu-tRNAGln amidotransferase subunit B-like protein</fullName>
    </submittedName>
</protein>
<organism evidence="2 3">
    <name type="scientific">Amycolatopsis vancoresmycina DSM 44592</name>
    <dbReference type="NCBI Taxonomy" id="1292037"/>
    <lineage>
        <taxon>Bacteria</taxon>
        <taxon>Bacillati</taxon>
        <taxon>Actinomycetota</taxon>
        <taxon>Actinomycetes</taxon>
        <taxon>Pseudonocardiales</taxon>
        <taxon>Pseudonocardiaceae</taxon>
        <taxon>Amycolatopsis</taxon>
    </lineage>
</organism>
<dbReference type="eggNOG" id="COG0064">
    <property type="taxonomic scope" value="Bacteria"/>
</dbReference>
<dbReference type="PATRIC" id="fig|1292037.4.peg.1943"/>
<feature type="compositionally biased region" description="Basic residues" evidence="1">
    <location>
        <begin position="897"/>
        <end position="906"/>
    </location>
</feature>
<evidence type="ECO:0000256" key="1">
    <source>
        <dbReference type="SAM" id="MobiDB-lite"/>
    </source>
</evidence>
<dbReference type="GO" id="GO:0016740">
    <property type="term" value="F:transferase activity"/>
    <property type="evidence" value="ECO:0007669"/>
    <property type="project" value="UniProtKB-KW"/>
</dbReference>
<feature type="region of interest" description="Disordered" evidence="1">
    <location>
        <begin position="891"/>
        <end position="921"/>
    </location>
</feature>
<keyword evidence="2" id="KW-0808">Transferase</keyword>
<dbReference type="EMBL" id="AOUO01000126">
    <property type="protein sequence ID" value="EOD68624.1"/>
    <property type="molecule type" value="Genomic_DNA"/>
</dbReference>
<accession>R1IDZ5</accession>
<evidence type="ECO:0000313" key="2">
    <source>
        <dbReference type="EMBL" id="EOD68624.1"/>
    </source>
</evidence>
<keyword evidence="3" id="KW-1185">Reference proteome</keyword>
<sequence length="934" mass="102675">MFTVLAGLGTRLADAFAAGYAELLELPAGPPLGRPATRDDVAEFRAACRRELAATTRALDAELARTSLMESLWLAILFGQGDDSGRLGTPNVFTHEMEFLASCLSRVISPSLFSRDSLESALRALALARRHEVLDGQLTLTGAWMDGGVTPVERWEAHDQLGWSWRSGHGAFPTRYDWAYSLRLAQRIRERGGDHPDLGILFSIHQAVMTHWSDVLREFRATVTDPALRTVLRERTLLHLPGELSLSEQVLDDLARAGARLLLEWPSVDGTLPERQRREASQWRRLLTADPATLGRNTTRSHVFASPLAATPLVEAGDVVLYSLPHLVSTDLSQLVERVFSRLPNLPYYRARGEVVEEAALEHLAGVFPGARVVRGGKYRGTRPGELIEVDGVLAWEDVVLVLEGKGGYLSTRSRLGDPAAAGTELRRTVGDGFFQITRLIRALDRDGHVTLTGPGEPLTLHRAAIRRIYAVVPTADTFDPLSTLLDLLRQQDILPAGAVPAILAVPELHLLTELLPTPAELLAYLEYREEVLAMPQIRTGGELELLAAFSATIDIVGTFRELDAPRVALSTDHQEKYLDPWLQDSFHAWVNGLPPVPPPRRNAEEHRAKIERFLAVTHDAASATVLHQLTGAQLRTAELHAERVPRLRRRTLSPVLAGDLAIVVAHPDDPIDTVRAARPVCELRARSRWIVYLTPGVDGAEFRYAERGGAHVFGEDRSTALAEPSRLGAVTDWFDRTAARRHSAHRPVTTADREHIDALVRAGVPETLALGLTRLSLTTAVLDVADRDPGIGLTQAADFYLTHVRRAAEDLEVATADLALGTAAACEILQLVISGRIRAEDAAALTRQAVHHPETPPEELARSASLLTDRDDARLAEAVQAALSALDLTPDQVRRSQGKQRRRTRDRLLGTIRRNHPSLNPRAVATEVEALWE</sequence>
<proteinExistence type="predicted"/>
<dbReference type="Proteomes" id="UP000014139">
    <property type="component" value="Unassembled WGS sequence"/>
</dbReference>
<evidence type="ECO:0000313" key="3">
    <source>
        <dbReference type="Proteomes" id="UP000014139"/>
    </source>
</evidence>
<reference evidence="2 3" key="1">
    <citation type="submission" date="2013-02" db="EMBL/GenBank/DDBJ databases">
        <title>Draft genome sequence of Amycolatopsis vancoresmycina strain DSM 44592T.</title>
        <authorList>
            <person name="Kumar S."/>
            <person name="Kaur N."/>
            <person name="Kaur C."/>
            <person name="Raghava G.P.S."/>
            <person name="Mayilraj S."/>
        </authorList>
    </citation>
    <scope>NUCLEOTIDE SEQUENCE [LARGE SCALE GENOMIC DNA]</scope>
    <source>
        <strain evidence="2 3">DSM 44592</strain>
    </source>
</reference>
<comment type="caution">
    <text evidence="2">The sequence shown here is derived from an EMBL/GenBank/DDBJ whole genome shotgun (WGS) entry which is preliminary data.</text>
</comment>
<gene>
    <name evidence="2" type="ORF">H480_10140</name>
</gene>